<sequence length="244" mass="25984">MTWKHTTLAIALTAGLASGSARAQTEQAAFLFTYDIDRGKEAAFEAGYAAHLQWHAAHADALPWFGWYVTSGPRTGLFVDGTFGVPFAAMDARPDLAGDGADMAARVLPYAKARAYSAHVLWPELSTVRNLEARQPSPVVDVYTLRVAPGDVAAFEAALLASARTGKGDLAWTWYRLAGGGDLGAYMVLVPRRSWAELAGRPTDMAGLIAAAHGDGPDQARAAALIQSVEVEAWSYKPGLSRIP</sequence>
<protein>
    <recommendedName>
        <fullName evidence="4">NIPSNAP protein</fullName>
    </recommendedName>
</protein>
<keyword evidence="3" id="KW-1185">Reference proteome</keyword>
<dbReference type="Proteomes" id="UP001262754">
    <property type="component" value="Unassembled WGS sequence"/>
</dbReference>
<proteinExistence type="predicted"/>
<feature type="chain" id="PRO_5045252642" description="NIPSNAP protein" evidence="1">
    <location>
        <begin position="24"/>
        <end position="244"/>
    </location>
</feature>
<dbReference type="EMBL" id="JAVDRL010000005">
    <property type="protein sequence ID" value="MDR6531250.1"/>
    <property type="molecule type" value="Genomic_DNA"/>
</dbReference>
<accession>A0ABU1MYJ6</accession>
<gene>
    <name evidence="2" type="ORF">J2800_001992</name>
</gene>
<keyword evidence="1" id="KW-0732">Signal</keyword>
<evidence type="ECO:0000313" key="3">
    <source>
        <dbReference type="Proteomes" id="UP001262754"/>
    </source>
</evidence>
<evidence type="ECO:0008006" key="4">
    <source>
        <dbReference type="Google" id="ProtNLM"/>
    </source>
</evidence>
<organism evidence="2 3">
    <name type="scientific">Caulobacter rhizosphaerae</name>
    <dbReference type="NCBI Taxonomy" id="2010972"/>
    <lineage>
        <taxon>Bacteria</taxon>
        <taxon>Pseudomonadati</taxon>
        <taxon>Pseudomonadota</taxon>
        <taxon>Alphaproteobacteria</taxon>
        <taxon>Caulobacterales</taxon>
        <taxon>Caulobacteraceae</taxon>
        <taxon>Caulobacter</taxon>
    </lineage>
</organism>
<dbReference type="RefSeq" id="WP_310031120.1">
    <property type="nucleotide sequence ID" value="NZ_JAVDRL010000005.1"/>
</dbReference>
<evidence type="ECO:0000313" key="2">
    <source>
        <dbReference type="EMBL" id="MDR6531250.1"/>
    </source>
</evidence>
<reference evidence="2 3" key="1">
    <citation type="submission" date="2023-07" db="EMBL/GenBank/DDBJ databases">
        <title>Sorghum-associated microbial communities from plants grown in Nebraska, USA.</title>
        <authorList>
            <person name="Schachtman D."/>
        </authorList>
    </citation>
    <scope>NUCLEOTIDE SEQUENCE [LARGE SCALE GENOMIC DNA]</scope>
    <source>
        <strain evidence="2 3">DS2154</strain>
    </source>
</reference>
<name>A0ABU1MYJ6_9CAUL</name>
<feature type="signal peptide" evidence="1">
    <location>
        <begin position="1"/>
        <end position="23"/>
    </location>
</feature>
<evidence type="ECO:0000256" key="1">
    <source>
        <dbReference type="SAM" id="SignalP"/>
    </source>
</evidence>
<comment type="caution">
    <text evidence="2">The sequence shown here is derived from an EMBL/GenBank/DDBJ whole genome shotgun (WGS) entry which is preliminary data.</text>
</comment>